<organism evidence="1 2">
    <name type="scientific">Portunus trituberculatus</name>
    <name type="common">Swimming crab</name>
    <name type="synonym">Neptunus trituberculatus</name>
    <dbReference type="NCBI Taxonomy" id="210409"/>
    <lineage>
        <taxon>Eukaryota</taxon>
        <taxon>Metazoa</taxon>
        <taxon>Ecdysozoa</taxon>
        <taxon>Arthropoda</taxon>
        <taxon>Crustacea</taxon>
        <taxon>Multicrustacea</taxon>
        <taxon>Malacostraca</taxon>
        <taxon>Eumalacostraca</taxon>
        <taxon>Eucarida</taxon>
        <taxon>Decapoda</taxon>
        <taxon>Pleocyemata</taxon>
        <taxon>Brachyura</taxon>
        <taxon>Eubrachyura</taxon>
        <taxon>Portunoidea</taxon>
        <taxon>Portunidae</taxon>
        <taxon>Portuninae</taxon>
        <taxon>Portunus</taxon>
    </lineage>
</organism>
<accession>A0A5B7K172</accession>
<gene>
    <name evidence="1" type="ORF">E2C01_095841</name>
</gene>
<keyword evidence="2" id="KW-1185">Reference proteome</keyword>
<evidence type="ECO:0000313" key="2">
    <source>
        <dbReference type="Proteomes" id="UP000324222"/>
    </source>
</evidence>
<dbReference type="EMBL" id="VSRR010122621">
    <property type="protein sequence ID" value="MPD00374.1"/>
    <property type="molecule type" value="Genomic_DNA"/>
</dbReference>
<dbReference type="AlphaFoldDB" id="A0A5B7K172"/>
<comment type="caution">
    <text evidence="1">The sequence shown here is derived from an EMBL/GenBank/DDBJ whole genome shotgun (WGS) entry which is preliminary data.</text>
</comment>
<evidence type="ECO:0000313" key="1">
    <source>
        <dbReference type="EMBL" id="MPD00374.1"/>
    </source>
</evidence>
<reference evidence="1 2" key="1">
    <citation type="submission" date="2019-05" db="EMBL/GenBank/DDBJ databases">
        <title>Another draft genome of Portunus trituberculatus and its Hox gene families provides insights of decapod evolution.</title>
        <authorList>
            <person name="Jeong J.-H."/>
            <person name="Song I."/>
            <person name="Kim S."/>
            <person name="Choi T."/>
            <person name="Kim D."/>
            <person name="Ryu S."/>
            <person name="Kim W."/>
        </authorList>
    </citation>
    <scope>NUCLEOTIDE SEQUENCE [LARGE SCALE GENOMIC DNA]</scope>
    <source>
        <tissue evidence="1">Muscle</tissue>
    </source>
</reference>
<protein>
    <submittedName>
        <fullName evidence="1">Uncharacterized protein</fullName>
    </submittedName>
</protein>
<name>A0A5B7K172_PORTR</name>
<proteinExistence type="predicted"/>
<dbReference type="Proteomes" id="UP000324222">
    <property type="component" value="Unassembled WGS sequence"/>
</dbReference>
<sequence>MTTSSSNLVFPSGGVTFVSFPMCSLTCISSPVSLLYPCVSLIASLRYTKDGDLLFGLHMMSASRQLVPASRQLVPVSG</sequence>